<gene>
    <name evidence="1" type="ORF">J4557_39140</name>
</gene>
<keyword evidence="2" id="KW-1185">Reference proteome</keyword>
<organism evidence="1 2">
    <name type="scientific">Actinomadura nitritigenes</name>
    <dbReference type="NCBI Taxonomy" id="134602"/>
    <lineage>
        <taxon>Bacteria</taxon>
        <taxon>Bacillati</taxon>
        <taxon>Actinomycetota</taxon>
        <taxon>Actinomycetes</taxon>
        <taxon>Streptosporangiales</taxon>
        <taxon>Thermomonosporaceae</taxon>
        <taxon>Actinomadura</taxon>
    </lineage>
</organism>
<accession>A0ABS3RBF2</accession>
<reference evidence="1 2" key="1">
    <citation type="submission" date="2021-03" db="EMBL/GenBank/DDBJ databases">
        <authorList>
            <person name="Kanchanasin P."/>
            <person name="Saeng-In P."/>
            <person name="Phongsopitanun W."/>
            <person name="Yuki M."/>
            <person name="Kudo T."/>
            <person name="Ohkuma M."/>
            <person name="Tanasupawat S."/>
        </authorList>
    </citation>
    <scope>NUCLEOTIDE SEQUENCE [LARGE SCALE GENOMIC DNA]</scope>
    <source>
        <strain evidence="1 2">L46</strain>
    </source>
</reference>
<evidence type="ECO:0008006" key="3">
    <source>
        <dbReference type="Google" id="ProtNLM"/>
    </source>
</evidence>
<evidence type="ECO:0000313" key="2">
    <source>
        <dbReference type="Proteomes" id="UP000666915"/>
    </source>
</evidence>
<dbReference type="Proteomes" id="UP000666915">
    <property type="component" value="Unassembled WGS sequence"/>
</dbReference>
<protein>
    <recommendedName>
        <fullName evidence="3">Transposase</fullName>
    </recommendedName>
</protein>
<dbReference type="EMBL" id="JAGEOK010000034">
    <property type="protein sequence ID" value="MBO2443560.1"/>
    <property type="molecule type" value="Genomic_DNA"/>
</dbReference>
<name>A0ABS3RBF2_9ACTN</name>
<comment type="caution">
    <text evidence="1">The sequence shown here is derived from an EMBL/GenBank/DDBJ whole genome shotgun (WGS) entry which is preliminary data.</text>
</comment>
<evidence type="ECO:0000313" key="1">
    <source>
        <dbReference type="EMBL" id="MBO2443560.1"/>
    </source>
</evidence>
<proteinExistence type="predicted"/>
<dbReference type="RefSeq" id="WP_208271867.1">
    <property type="nucleotide sequence ID" value="NZ_BAAAGM010000029.1"/>
</dbReference>
<sequence length="153" mass="16694">MRMLTGGSQELDTLRIKSPKLPYRSGLPSVGRCRSVRIEPDSRTARCRRVPIRFGTAEPTPSVGNPSWGYRRVHGELLVLGVKVAASTIWEMLTDAGIDPAPDRSATAWAGFLRPQAGGLLTSRVVLPLNRFAGDRLRTRHRFQASTSTVGAA</sequence>